<sequence length="213" mass="23505">MKFLYGTIQKTYADSLGSIKPATALCGESISRFLITVRVSSMASLLTTANPFILSHQSQVPSSLAARSPLTNSKHLIRLSSLRVSAVAQKWEPSKVVLPQVDRVLIRLEELPEKSAGGVLLPKSAVKFERYLMGEILSVGGDVGAGELEAGKKVLFSDINAYDVSLFSYLFFFMLLMLHLCSSLIVRSFFDVLFIHIGGCFRTLMSAFDRYQL</sequence>
<protein>
    <submittedName>
        <fullName evidence="3">10 kDa chaperonin, cyanelle</fullName>
    </submittedName>
</protein>
<comment type="caution">
    <text evidence="3">The sequence shown here is derived from an EMBL/GenBank/DDBJ whole genome shotgun (WGS) entry which is preliminary data.</text>
</comment>
<dbReference type="EMBL" id="JBBWWR010000015">
    <property type="protein sequence ID" value="KAK8950194.1"/>
    <property type="molecule type" value="Genomic_DNA"/>
</dbReference>
<dbReference type="PANTHER" id="PTHR10772">
    <property type="entry name" value="10 KDA HEAT SHOCK PROTEIN"/>
    <property type="match status" value="1"/>
</dbReference>
<dbReference type="SUPFAM" id="SSF50129">
    <property type="entry name" value="GroES-like"/>
    <property type="match status" value="1"/>
</dbReference>
<keyword evidence="1" id="KW-0143">Chaperone</keyword>
<name>A0ABR2LTH1_9ASPA</name>
<dbReference type="InterPro" id="IPR011032">
    <property type="entry name" value="GroES-like_sf"/>
</dbReference>
<gene>
    <name evidence="3" type="primary">groS-A</name>
    <name evidence="3" type="ORF">KSP40_PGU000248</name>
</gene>
<dbReference type="Gene3D" id="2.30.33.40">
    <property type="entry name" value="GroES chaperonin"/>
    <property type="match status" value="1"/>
</dbReference>
<dbReference type="SMART" id="SM00883">
    <property type="entry name" value="Cpn10"/>
    <property type="match status" value="1"/>
</dbReference>
<evidence type="ECO:0000256" key="1">
    <source>
        <dbReference type="ARBA" id="ARBA00023186"/>
    </source>
</evidence>
<dbReference type="InterPro" id="IPR037124">
    <property type="entry name" value="Chaperonin_GroES_sf"/>
</dbReference>
<keyword evidence="2" id="KW-0472">Membrane</keyword>
<dbReference type="Pfam" id="PF00166">
    <property type="entry name" value="Cpn10"/>
    <property type="match status" value="1"/>
</dbReference>
<evidence type="ECO:0000256" key="2">
    <source>
        <dbReference type="SAM" id="Phobius"/>
    </source>
</evidence>
<proteinExistence type="predicted"/>
<dbReference type="Proteomes" id="UP001412067">
    <property type="component" value="Unassembled WGS sequence"/>
</dbReference>
<organism evidence="3 4">
    <name type="scientific">Platanthera guangdongensis</name>
    <dbReference type="NCBI Taxonomy" id="2320717"/>
    <lineage>
        <taxon>Eukaryota</taxon>
        <taxon>Viridiplantae</taxon>
        <taxon>Streptophyta</taxon>
        <taxon>Embryophyta</taxon>
        <taxon>Tracheophyta</taxon>
        <taxon>Spermatophyta</taxon>
        <taxon>Magnoliopsida</taxon>
        <taxon>Liliopsida</taxon>
        <taxon>Asparagales</taxon>
        <taxon>Orchidaceae</taxon>
        <taxon>Orchidoideae</taxon>
        <taxon>Orchideae</taxon>
        <taxon>Orchidinae</taxon>
        <taxon>Platanthera</taxon>
    </lineage>
</organism>
<dbReference type="InterPro" id="IPR020818">
    <property type="entry name" value="Chaperonin_GroES"/>
</dbReference>
<feature type="transmembrane region" description="Helical" evidence="2">
    <location>
        <begin position="166"/>
        <end position="186"/>
    </location>
</feature>
<accession>A0ABR2LTH1</accession>
<dbReference type="CDD" id="cd00320">
    <property type="entry name" value="cpn10"/>
    <property type="match status" value="1"/>
</dbReference>
<evidence type="ECO:0000313" key="4">
    <source>
        <dbReference type="Proteomes" id="UP001412067"/>
    </source>
</evidence>
<keyword evidence="2" id="KW-0812">Transmembrane</keyword>
<evidence type="ECO:0000313" key="3">
    <source>
        <dbReference type="EMBL" id="KAK8950194.1"/>
    </source>
</evidence>
<keyword evidence="2" id="KW-1133">Transmembrane helix</keyword>
<keyword evidence="4" id="KW-1185">Reference proteome</keyword>
<dbReference type="PANTHER" id="PTHR10772:SF13">
    <property type="entry name" value="10 KDA CHAPERONIN 1, CHLOROPLASTIC-RELATED"/>
    <property type="match status" value="1"/>
</dbReference>
<reference evidence="3 4" key="1">
    <citation type="journal article" date="2022" name="Nat. Plants">
        <title>Genomes of leafy and leafless Platanthera orchids illuminate the evolution of mycoheterotrophy.</title>
        <authorList>
            <person name="Li M.H."/>
            <person name="Liu K.W."/>
            <person name="Li Z."/>
            <person name="Lu H.C."/>
            <person name="Ye Q.L."/>
            <person name="Zhang D."/>
            <person name="Wang J.Y."/>
            <person name="Li Y.F."/>
            <person name="Zhong Z.M."/>
            <person name="Liu X."/>
            <person name="Yu X."/>
            <person name="Liu D.K."/>
            <person name="Tu X.D."/>
            <person name="Liu B."/>
            <person name="Hao Y."/>
            <person name="Liao X.Y."/>
            <person name="Jiang Y.T."/>
            <person name="Sun W.H."/>
            <person name="Chen J."/>
            <person name="Chen Y.Q."/>
            <person name="Ai Y."/>
            <person name="Zhai J.W."/>
            <person name="Wu S.S."/>
            <person name="Zhou Z."/>
            <person name="Hsiao Y.Y."/>
            <person name="Wu W.L."/>
            <person name="Chen Y.Y."/>
            <person name="Lin Y.F."/>
            <person name="Hsu J.L."/>
            <person name="Li C.Y."/>
            <person name="Wang Z.W."/>
            <person name="Zhao X."/>
            <person name="Zhong W.Y."/>
            <person name="Ma X.K."/>
            <person name="Ma L."/>
            <person name="Huang J."/>
            <person name="Chen G.Z."/>
            <person name="Huang M.Z."/>
            <person name="Huang L."/>
            <person name="Peng D.H."/>
            <person name="Luo Y.B."/>
            <person name="Zou S.Q."/>
            <person name="Chen S.P."/>
            <person name="Lan S."/>
            <person name="Tsai W.C."/>
            <person name="Van de Peer Y."/>
            <person name="Liu Z.J."/>
        </authorList>
    </citation>
    <scope>NUCLEOTIDE SEQUENCE [LARGE SCALE GENOMIC DNA]</scope>
    <source>
        <strain evidence="3">Lor288</strain>
    </source>
</reference>